<dbReference type="PATRIC" id="fig|1395513.3.peg.3123"/>
<name>V6IUJ2_9BACL</name>
<sequence>MAVPSHAKTLYEYEEFKKAESVVAYIYDLKWSTQEKKPFLSQNG</sequence>
<dbReference type="AlphaFoldDB" id="V6IUJ2"/>
<keyword evidence="2" id="KW-1185">Reference proteome</keyword>
<evidence type="ECO:0000313" key="2">
    <source>
        <dbReference type="Proteomes" id="UP000018296"/>
    </source>
</evidence>
<dbReference type="Proteomes" id="UP000018296">
    <property type="component" value="Unassembled WGS sequence"/>
</dbReference>
<evidence type="ECO:0000313" key="1">
    <source>
        <dbReference type="EMBL" id="EST10778.1"/>
    </source>
</evidence>
<dbReference type="EMBL" id="AWTC01000018">
    <property type="protein sequence ID" value="EST10778.1"/>
    <property type="molecule type" value="Genomic_DNA"/>
</dbReference>
<accession>V6IUJ2</accession>
<gene>
    <name evidence="1" type="ORF">P343_15365</name>
</gene>
<comment type="caution">
    <text evidence="1">The sequence shown here is derived from an EMBL/GenBank/DDBJ whole genome shotgun (WGS) entry which is preliminary data.</text>
</comment>
<proteinExistence type="predicted"/>
<protein>
    <submittedName>
        <fullName evidence="1">Uncharacterized protein</fullName>
    </submittedName>
</protein>
<organism evidence="1 2">
    <name type="scientific">Sporolactobacillus laevolacticus DSM 442</name>
    <dbReference type="NCBI Taxonomy" id="1395513"/>
    <lineage>
        <taxon>Bacteria</taxon>
        <taxon>Bacillati</taxon>
        <taxon>Bacillota</taxon>
        <taxon>Bacilli</taxon>
        <taxon>Bacillales</taxon>
        <taxon>Sporolactobacillaceae</taxon>
        <taxon>Sporolactobacillus</taxon>
    </lineage>
</organism>
<reference evidence="1 2" key="1">
    <citation type="journal article" date="2013" name="Genome Announc.">
        <title>Genome Sequence of Sporolactobacillus laevolacticus DSM442, an Efficient Polymer-Grade D-Lactate Producer from Agricultural Waste Cottonseed as a Nitrogen Source.</title>
        <authorList>
            <person name="Wang H."/>
            <person name="Wang L."/>
            <person name="Ju J."/>
            <person name="Yu B."/>
            <person name="Ma Y."/>
        </authorList>
    </citation>
    <scope>NUCLEOTIDE SEQUENCE [LARGE SCALE GENOMIC DNA]</scope>
    <source>
        <strain evidence="1 2">DSM 442</strain>
    </source>
</reference>